<dbReference type="UniPathway" id="UPA00782"/>
<reference evidence="8 9" key="1">
    <citation type="submission" date="2020-02" db="EMBL/GenBank/DDBJ databases">
        <authorList>
            <person name="Hogendoorn C."/>
        </authorList>
    </citation>
    <scope>NUCLEOTIDE SEQUENCE [LARGE SCALE GENOMIC DNA]</scope>
    <source>
        <strain evidence="8">R501</strain>
    </source>
</reference>
<comment type="similarity">
    <text evidence="3 6">Belongs to the NifD/NifK/NifE/NifN family.</text>
</comment>
<name>A0A6F8ZDF4_9FIRM</name>
<dbReference type="PROSITE" id="PS00699">
    <property type="entry name" value="NITROGENASE_1_1"/>
    <property type="match status" value="1"/>
</dbReference>
<evidence type="ECO:0000313" key="9">
    <source>
        <dbReference type="Proteomes" id="UP000503399"/>
    </source>
</evidence>
<dbReference type="KEGG" id="hfv:R50_0455"/>
<dbReference type="InterPro" id="IPR050152">
    <property type="entry name" value="ChlB/BchB/BchZ"/>
</dbReference>
<proteinExistence type="inferred from homology"/>
<dbReference type="Gene3D" id="6.10.250.1090">
    <property type="match status" value="1"/>
</dbReference>
<evidence type="ECO:0000256" key="5">
    <source>
        <dbReference type="ARBA" id="ARBA00023231"/>
    </source>
</evidence>
<evidence type="ECO:0000256" key="2">
    <source>
        <dbReference type="ARBA" id="ARBA00005155"/>
    </source>
</evidence>
<evidence type="ECO:0000256" key="4">
    <source>
        <dbReference type="ARBA" id="ARBA00013282"/>
    </source>
</evidence>
<accession>A0A6F8ZDF4</accession>
<evidence type="ECO:0000259" key="7">
    <source>
        <dbReference type="Pfam" id="PF00148"/>
    </source>
</evidence>
<feature type="domain" description="Nitrogenase/oxidoreductase component 1" evidence="7">
    <location>
        <begin position="16"/>
        <end position="420"/>
    </location>
</feature>
<gene>
    <name evidence="8" type="primary">nifN</name>
    <name evidence="8" type="ORF">R50_0455</name>
</gene>
<dbReference type="InterPro" id="IPR005975">
    <property type="entry name" value="Nase_Mo-Fe_CF"/>
</dbReference>
<dbReference type="PANTHER" id="PTHR33712">
    <property type="entry name" value="LIGHT-INDEPENDENT PROTOCHLOROPHYLLIDE REDUCTASE SUBUNIT B"/>
    <property type="match status" value="1"/>
</dbReference>
<comment type="pathway">
    <text evidence="2">Cofactor biosynthesis; Fe-Mo cofactor biosynthesis.</text>
</comment>
<comment type="function">
    <text evidence="1">This protein may play a role in the biosynthesis of the prosthetic group of nitrogenase (FeMo cofactor).</text>
</comment>
<evidence type="ECO:0000313" key="8">
    <source>
        <dbReference type="EMBL" id="CAB1127961.1"/>
    </source>
</evidence>
<dbReference type="PANTHER" id="PTHR33712:SF7">
    <property type="entry name" value="LIGHT-INDEPENDENT PROTOCHLOROPHYLLIDE REDUCTASE SUBUNIT B"/>
    <property type="match status" value="1"/>
</dbReference>
<protein>
    <recommendedName>
        <fullName evidence="4">Nitrogenase iron-molybdenum cofactor biosynthesis protein NifN</fullName>
    </recommendedName>
</protein>
<keyword evidence="5 6" id="KW-0535">Nitrogen fixation</keyword>
<evidence type="ECO:0000256" key="1">
    <source>
        <dbReference type="ARBA" id="ARBA00003171"/>
    </source>
</evidence>
<organism evidence="8 9">
    <name type="scientific">Candidatus Hydrogenisulfobacillus filiaventi</name>
    <dbReference type="NCBI Taxonomy" id="2707344"/>
    <lineage>
        <taxon>Bacteria</taxon>
        <taxon>Bacillati</taxon>
        <taxon>Bacillota</taxon>
        <taxon>Clostridia</taxon>
        <taxon>Eubacteriales</taxon>
        <taxon>Clostridiales Family XVII. Incertae Sedis</taxon>
        <taxon>Candidatus Hydrogenisulfobacillus</taxon>
    </lineage>
</organism>
<dbReference type="InterPro" id="IPR000318">
    <property type="entry name" value="Nase_comp1_CS"/>
</dbReference>
<dbReference type="NCBIfam" id="TIGR01285">
    <property type="entry name" value="nifN"/>
    <property type="match status" value="1"/>
</dbReference>
<dbReference type="SUPFAM" id="SSF53807">
    <property type="entry name" value="Helical backbone' metal receptor"/>
    <property type="match status" value="1"/>
</dbReference>
<dbReference type="GO" id="GO:0065003">
    <property type="term" value="P:protein-containing complex assembly"/>
    <property type="evidence" value="ECO:0007669"/>
    <property type="project" value="InterPro"/>
</dbReference>
<dbReference type="AlphaFoldDB" id="A0A6F8ZDF4"/>
<dbReference type="EMBL" id="LR778114">
    <property type="protein sequence ID" value="CAB1127961.1"/>
    <property type="molecule type" value="Genomic_DNA"/>
</dbReference>
<evidence type="ECO:0000256" key="3">
    <source>
        <dbReference type="ARBA" id="ARBA00011002"/>
    </source>
</evidence>
<dbReference type="Proteomes" id="UP000503399">
    <property type="component" value="Chromosome"/>
</dbReference>
<keyword evidence="9" id="KW-1185">Reference proteome</keyword>
<dbReference type="Pfam" id="PF00148">
    <property type="entry name" value="Oxidored_nitro"/>
    <property type="match status" value="1"/>
</dbReference>
<evidence type="ECO:0000256" key="6">
    <source>
        <dbReference type="RuleBase" id="RU004021"/>
    </source>
</evidence>
<dbReference type="InterPro" id="IPR000510">
    <property type="entry name" value="Nase/OxRdtase_comp1"/>
</dbReference>
<dbReference type="Gene3D" id="3.40.50.1980">
    <property type="entry name" value="Nitrogenase molybdenum iron protein domain"/>
    <property type="match status" value="3"/>
</dbReference>
<sequence>MGGTVKAVAINPLKQSQPLGGALAVLGFDGAVPVFHGSQGCAAFAKTLLVRHFREAVPLHTTALTEVTAVLGGTENLFQALETLITNARPALIAVMSTALTETKGEDLAGDVDRFRARHPDGPPVVAVSTPDFRGSVEDGYAAAVTALVEALAGPPLAVDPRQVTVLAGSHLTAGDLDLVRAALAGFGLSPLLLPDLGGALDGGRAGYHPAAAGGTPLDTFARLGASAAVLVLGASLEPAARVLEARYGTPVYVFDRLTGLEATDAFYARLAALSGRPVPEAVRRARARLTDALLDAHFLVGGARVAVALEADFLLAVTRFLVDELGAEAAAAVAPAPAPALRGLPEAVLGDLDDWESQARTAEADLLIASSHGVHAARRLGRPLLRLGLPVYDRLGVHFRRSVLYTGSMELTFRAANLLLETLESHPAPTRSEGRSPS</sequence>
<dbReference type="GO" id="GO:0016163">
    <property type="term" value="F:nitrogenase activity"/>
    <property type="evidence" value="ECO:0007669"/>
    <property type="project" value="InterPro"/>
</dbReference>